<evidence type="ECO:0000313" key="1">
    <source>
        <dbReference type="EMBL" id="KAL3406609.1"/>
    </source>
</evidence>
<protein>
    <submittedName>
        <fullName evidence="1">Uncharacterized protein</fullName>
    </submittedName>
</protein>
<dbReference type="Proteomes" id="UP001627154">
    <property type="component" value="Unassembled WGS sequence"/>
</dbReference>
<name>A0ABD2XP40_9HYME</name>
<keyword evidence="2" id="KW-1185">Reference proteome</keyword>
<reference evidence="1 2" key="1">
    <citation type="journal article" date="2024" name="bioRxiv">
        <title>A reference genome for Trichogramma kaykai: A tiny desert-dwelling parasitoid wasp with competing sex-ratio distorters.</title>
        <authorList>
            <person name="Culotta J."/>
            <person name="Lindsey A.R."/>
        </authorList>
    </citation>
    <scope>NUCLEOTIDE SEQUENCE [LARGE SCALE GENOMIC DNA]</scope>
    <source>
        <strain evidence="1 2">KSX58</strain>
    </source>
</reference>
<dbReference type="EMBL" id="JBJJXI010000018">
    <property type="protein sequence ID" value="KAL3406609.1"/>
    <property type="molecule type" value="Genomic_DNA"/>
</dbReference>
<sequence>MCSSECVCIYNQDNCFNFRKFPRGEKVREREREREDDEALGRTLKVHTINSSTCKARRGTSPHAALTTQHRETFYSSYLYINVIEVKLLYALWGQDVKPPYVQTADRSITQGRVKIEVQIRKFR</sequence>
<gene>
    <name evidence="1" type="ORF">TKK_000770</name>
</gene>
<proteinExistence type="predicted"/>
<comment type="caution">
    <text evidence="1">The sequence shown here is derived from an EMBL/GenBank/DDBJ whole genome shotgun (WGS) entry which is preliminary data.</text>
</comment>
<dbReference type="AlphaFoldDB" id="A0ABD2XP40"/>
<evidence type="ECO:0000313" key="2">
    <source>
        <dbReference type="Proteomes" id="UP001627154"/>
    </source>
</evidence>
<organism evidence="1 2">
    <name type="scientific">Trichogramma kaykai</name>
    <dbReference type="NCBI Taxonomy" id="54128"/>
    <lineage>
        <taxon>Eukaryota</taxon>
        <taxon>Metazoa</taxon>
        <taxon>Ecdysozoa</taxon>
        <taxon>Arthropoda</taxon>
        <taxon>Hexapoda</taxon>
        <taxon>Insecta</taxon>
        <taxon>Pterygota</taxon>
        <taxon>Neoptera</taxon>
        <taxon>Endopterygota</taxon>
        <taxon>Hymenoptera</taxon>
        <taxon>Apocrita</taxon>
        <taxon>Proctotrupomorpha</taxon>
        <taxon>Chalcidoidea</taxon>
        <taxon>Trichogrammatidae</taxon>
        <taxon>Trichogramma</taxon>
    </lineage>
</organism>
<accession>A0ABD2XP40</accession>